<proteinExistence type="predicted"/>
<gene>
    <name evidence="2" type="ORF">A2172_03395</name>
</gene>
<dbReference type="AlphaFoldDB" id="A0A1G1W5I8"/>
<name>A0A1G1W5I8_9BACT</name>
<feature type="transmembrane region" description="Helical" evidence="1">
    <location>
        <begin position="65"/>
        <end position="83"/>
    </location>
</feature>
<evidence type="ECO:0000256" key="1">
    <source>
        <dbReference type="SAM" id="Phobius"/>
    </source>
</evidence>
<keyword evidence="1" id="KW-0472">Membrane</keyword>
<reference evidence="2 3" key="1">
    <citation type="journal article" date="2016" name="Nat. Commun.">
        <title>Thousands of microbial genomes shed light on interconnected biogeochemical processes in an aquifer system.</title>
        <authorList>
            <person name="Anantharaman K."/>
            <person name="Brown C.T."/>
            <person name="Hug L.A."/>
            <person name="Sharon I."/>
            <person name="Castelle C.J."/>
            <person name="Probst A.J."/>
            <person name="Thomas B.C."/>
            <person name="Singh A."/>
            <person name="Wilkins M.J."/>
            <person name="Karaoz U."/>
            <person name="Brodie E.L."/>
            <person name="Williams K.H."/>
            <person name="Hubbard S.S."/>
            <person name="Banfield J.F."/>
        </authorList>
    </citation>
    <scope>NUCLEOTIDE SEQUENCE [LARGE SCALE GENOMIC DNA]</scope>
</reference>
<evidence type="ECO:0000313" key="2">
    <source>
        <dbReference type="EMBL" id="OGY22952.1"/>
    </source>
</evidence>
<dbReference type="STRING" id="1802593.A2172_03395"/>
<sequence length="101" mass="11656">MVYLPRKEESEGEKMKIRKPENLTEAIIFGVGFIFFYAFTVTGVEVLMERRAESKGRSKAKQRRGWLAITLPIALIKGAWKLARFLLGEGRRKLRERGKSL</sequence>
<feature type="transmembrane region" description="Helical" evidence="1">
    <location>
        <begin position="26"/>
        <end position="44"/>
    </location>
</feature>
<protein>
    <submittedName>
        <fullName evidence="2">Uncharacterized protein</fullName>
    </submittedName>
</protein>
<keyword evidence="1" id="KW-0812">Transmembrane</keyword>
<comment type="caution">
    <text evidence="2">The sequence shown here is derived from an EMBL/GenBank/DDBJ whole genome shotgun (WGS) entry which is preliminary data.</text>
</comment>
<dbReference type="Proteomes" id="UP000176631">
    <property type="component" value="Unassembled WGS sequence"/>
</dbReference>
<organism evidence="2 3">
    <name type="scientific">Candidatus Woykebacteria bacterium RBG_13_40_15</name>
    <dbReference type="NCBI Taxonomy" id="1802593"/>
    <lineage>
        <taxon>Bacteria</taxon>
        <taxon>Candidatus Woykeibacteriota</taxon>
    </lineage>
</organism>
<evidence type="ECO:0000313" key="3">
    <source>
        <dbReference type="Proteomes" id="UP000176631"/>
    </source>
</evidence>
<keyword evidence="1" id="KW-1133">Transmembrane helix</keyword>
<accession>A0A1G1W5I8</accession>
<dbReference type="EMBL" id="MHCP01000030">
    <property type="protein sequence ID" value="OGY22952.1"/>
    <property type="molecule type" value="Genomic_DNA"/>
</dbReference>